<feature type="domain" description="NADH:quinone oxidoreductase/Mrp antiporter transmembrane" evidence="7">
    <location>
        <begin position="111"/>
        <end position="407"/>
    </location>
</feature>
<dbReference type="GO" id="GO:0042773">
    <property type="term" value="P:ATP synthesis coupled electron transport"/>
    <property type="evidence" value="ECO:0007669"/>
    <property type="project" value="InterPro"/>
</dbReference>
<comment type="catalytic activity">
    <reaction evidence="5">
        <text>a quinone + NADH + 5 H(+)(in) = a quinol + NAD(+) + 4 H(+)(out)</text>
        <dbReference type="Rhea" id="RHEA:57888"/>
        <dbReference type="ChEBI" id="CHEBI:15378"/>
        <dbReference type="ChEBI" id="CHEBI:24646"/>
        <dbReference type="ChEBI" id="CHEBI:57540"/>
        <dbReference type="ChEBI" id="CHEBI:57945"/>
        <dbReference type="ChEBI" id="CHEBI:132124"/>
    </reaction>
</comment>
<feature type="transmembrane region" description="Helical" evidence="5">
    <location>
        <begin position="6"/>
        <end position="22"/>
    </location>
</feature>
<protein>
    <recommendedName>
        <fullName evidence="5">NADH-quinone oxidoreductase subunit N</fullName>
        <ecNumber evidence="5">7.1.1.-</ecNumber>
    </recommendedName>
    <alternativeName>
        <fullName evidence="5">NADH dehydrogenase I subunit N</fullName>
    </alternativeName>
    <alternativeName>
        <fullName evidence="5">NDH-1 subunit N</fullName>
    </alternativeName>
</protein>
<comment type="subunit">
    <text evidence="5">NDH-1 is composed of 14 different subunits. Subunits NuoA, H, J, K, L, M, N constitute the membrane sector of the complex.</text>
</comment>
<feature type="transmembrane region" description="Helical" evidence="5">
    <location>
        <begin position="29"/>
        <end position="46"/>
    </location>
</feature>
<feature type="transmembrane region" description="Helical" evidence="5">
    <location>
        <begin position="320"/>
        <end position="337"/>
    </location>
</feature>
<feature type="transmembrane region" description="Helical" evidence="5">
    <location>
        <begin position="92"/>
        <end position="109"/>
    </location>
</feature>
<dbReference type="PANTHER" id="PTHR22773">
    <property type="entry name" value="NADH DEHYDROGENASE"/>
    <property type="match status" value="1"/>
</dbReference>
<dbReference type="Pfam" id="PF00361">
    <property type="entry name" value="Proton_antipo_M"/>
    <property type="match status" value="1"/>
</dbReference>
<keyword evidence="9" id="KW-1185">Reference proteome</keyword>
<gene>
    <name evidence="5" type="primary">nuoN</name>
    <name evidence="8" type="ORF">P857_962</name>
</gene>
<feature type="transmembrane region" description="Helical" evidence="5">
    <location>
        <begin position="259"/>
        <end position="279"/>
    </location>
</feature>
<keyword evidence="5" id="KW-0520">NAD</keyword>
<feature type="transmembrane region" description="Helical" evidence="5">
    <location>
        <begin position="189"/>
        <end position="211"/>
    </location>
</feature>
<dbReference type="STRING" id="1401685.P857_962"/>
<dbReference type="EMBL" id="AXCJ01000001">
    <property type="protein sequence ID" value="ETO91787.1"/>
    <property type="molecule type" value="Genomic_DNA"/>
</dbReference>
<keyword evidence="5" id="KW-0830">Ubiquinone</keyword>
<evidence type="ECO:0000256" key="4">
    <source>
        <dbReference type="ARBA" id="ARBA00023136"/>
    </source>
</evidence>
<evidence type="ECO:0000256" key="6">
    <source>
        <dbReference type="RuleBase" id="RU000320"/>
    </source>
</evidence>
<comment type="function">
    <text evidence="5">NDH-1 shuttles electrons from NADH, via FMN and iron-sulfur (Fe-S) centers, to quinones in the respiratory chain. The immediate electron acceptor for the enzyme in this species is believed to be ubiquinone. Couples the redox reaction to proton translocation (for every two electrons transferred, four hydrogen ions are translocated across the cytoplasmic membrane), and thus conserves the redox energy in a proton gradient.</text>
</comment>
<feature type="transmembrane region" description="Helical" evidence="5">
    <location>
        <begin position="291"/>
        <end position="314"/>
    </location>
</feature>
<evidence type="ECO:0000256" key="5">
    <source>
        <dbReference type="HAMAP-Rule" id="MF_00445"/>
    </source>
</evidence>
<keyword evidence="5" id="KW-1278">Translocase</keyword>
<comment type="subcellular location">
    <subcellularLocation>
        <location evidence="5">Cell membrane</location>
        <topology evidence="5">Multi-pass membrane protein</topology>
    </subcellularLocation>
    <subcellularLocation>
        <location evidence="1">Endomembrane system</location>
        <topology evidence="1">Multi-pass membrane protein</topology>
    </subcellularLocation>
    <subcellularLocation>
        <location evidence="6">Membrane</location>
        <topology evidence="6">Multi-pass membrane protein</topology>
    </subcellularLocation>
</comment>
<evidence type="ECO:0000313" key="9">
    <source>
        <dbReference type="Proteomes" id="UP000018951"/>
    </source>
</evidence>
<name>W2V2B3_9RICK</name>
<dbReference type="HAMAP" id="MF_00445">
    <property type="entry name" value="NDH1_NuoN_1"/>
    <property type="match status" value="1"/>
</dbReference>
<comment type="similarity">
    <text evidence="5">Belongs to the complex I subunit 2 family.</text>
</comment>
<feature type="transmembrane region" description="Helical" evidence="5">
    <location>
        <begin position="393"/>
        <end position="413"/>
    </location>
</feature>
<dbReference type="GO" id="GO:0012505">
    <property type="term" value="C:endomembrane system"/>
    <property type="evidence" value="ECO:0007669"/>
    <property type="project" value="UniProtKB-SubCell"/>
</dbReference>
<keyword evidence="2 5" id="KW-0812">Transmembrane</keyword>
<keyword evidence="5" id="KW-0874">Quinone</keyword>
<dbReference type="InterPro" id="IPR001750">
    <property type="entry name" value="ND/Mrp_TM"/>
</dbReference>
<evidence type="ECO:0000313" key="8">
    <source>
        <dbReference type="EMBL" id="ETO91787.1"/>
    </source>
</evidence>
<evidence type="ECO:0000256" key="1">
    <source>
        <dbReference type="ARBA" id="ARBA00004127"/>
    </source>
</evidence>
<dbReference type="GO" id="GO:0050136">
    <property type="term" value="F:NADH dehydrogenase (quinone) (non-electrogenic) activity"/>
    <property type="evidence" value="ECO:0007669"/>
    <property type="project" value="UniProtKB-UniRule"/>
</dbReference>
<organism evidence="8 9">
    <name type="scientific">Candidatus Xenolissoclinum pacificiensis L6</name>
    <dbReference type="NCBI Taxonomy" id="1401685"/>
    <lineage>
        <taxon>Bacteria</taxon>
        <taxon>Pseudomonadati</taxon>
        <taxon>Pseudomonadota</taxon>
        <taxon>Alphaproteobacteria</taxon>
        <taxon>Rickettsiales</taxon>
        <taxon>Anaplasmataceae</taxon>
        <taxon>Candidatus Xenolissoclinum</taxon>
    </lineage>
</organism>
<evidence type="ECO:0000259" key="7">
    <source>
        <dbReference type="Pfam" id="PF00361"/>
    </source>
</evidence>
<dbReference type="AlphaFoldDB" id="W2V2B3"/>
<proteinExistence type="inferred from homology"/>
<dbReference type="GO" id="GO:0005886">
    <property type="term" value="C:plasma membrane"/>
    <property type="evidence" value="ECO:0007669"/>
    <property type="project" value="UniProtKB-SubCell"/>
</dbReference>
<feature type="transmembrane region" description="Helical" evidence="5">
    <location>
        <begin position="231"/>
        <end position="253"/>
    </location>
</feature>
<feature type="transmembrane region" description="Helical" evidence="5">
    <location>
        <begin position="146"/>
        <end position="169"/>
    </location>
</feature>
<accession>W2V2B3</accession>
<feature type="transmembrane region" description="Helical" evidence="5">
    <location>
        <begin position="434"/>
        <end position="453"/>
    </location>
</feature>
<evidence type="ECO:0000256" key="3">
    <source>
        <dbReference type="ARBA" id="ARBA00022989"/>
    </source>
</evidence>
<dbReference type="GO" id="GO:0048038">
    <property type="term" value="F:quinone binding"/>
    <property type="evidence" value="ECO:0007669"/>
    <property type="project" value="UniProtKB-KW"/>
</dbReference>
<sequence length="454" mass="50914">MTELVFMIPELSILILTVFALFMRNKTGIFIIAFVLLGISIITFFMSNNINGDIFLYEESIRITRITQYMKVLCLGMTSIFLIFSMCYSLENGFVGLILLALLGVLITISSNNFIILYLSIEIQSLASYALVALNRRSLTSSEAVMKYFVLGALSSVFIVYGISVVFIFSQQMDFIEIAKIFYPQYPDTVEVILCPGLIFGLLMILIGLSFKVAIVPLHNWIADVYEGANILVTTFISSIPKVSVVFIVFILFNQILSIVPLQGLFFCMGVLSIFIGTFSAIKQDNIKRLLAYSSIVHMGYMYSLLGAGCTGIVRESSILFYISVYSITNLGVFMLISRFPDFSLEKIKNIKKTNPYLTSVFTFFILSMAGFPPLPGFFIKLAVLQDIVRMDFIVFAFLILIGGVISMFYYLYIIKSIYFSSNMKMSLTSENKGGFLVCVLATFLLIVSILILI</sequence>
<dbReference type="GO" id="GO:0008137">
    <property type="term" value="F:NADH dehydrogenase (ubiquinone) activity"/>
    <property type="evidence" value="ECO:0007669"/>
    <property type="project" value="InterPro"/>
</dbReference>
<feature type="transmembrane region" description="Helical" evidence="5">
    <location>
        <begin position="357"/>
        <end position="373"/>
    </location>
</feature>
<dbReference type="EC" id="7.1.1.-" evidence="5"/>
<keyword evidence="5" id="KW-1003">Cell membrane</keyword>
<reference evidence="8 9" key="1">
    <citation type="journal article" date="2013" name="PLoS ONE">
        <title>Bacterial endosymbiosis in a chordate host: long-term co-evolution and conservation of secondary metabolism.</title>
        <authorList>
            <person name="Kwan J.C."/>
            <person name="Schmidt E.W."/>
        </authorList>
    </citation>
    <scope>NUCLEOTIDE SEQUENCE [LARGE SCALE GENOMIC DNA]</scope>
    <source>
        <strain evidence="9">L6</strain>
    </source>
</reference>
<comment type="caution">
    <text evidence="8">The sequence shown here is derived from an EMBL/GenBank/DDBJ whole genome shotgun (WGS) entry which is preliminary data.</text>
</comment>
<dbReference type="Proteomes" id="UP000018951">
    <property type="component" value="Unassembled WGS sequence"/>
</dbReference>
<evidence type="ECO:0000256" key="2">
    <source>
        <dbReference type="ARBA" id="ARBA00022692"/>
    </source>
</evidence>
<keyword evidence="4 5" id="KW-0472">Membrane</keyword>
<keyword evidence="5" id="KW-0813">Transport</keyword>
<dbReference type="InterPro" id="IPR010096">
    <property type="entry name" value="NADH-Q_OxRdtase_suN/2"/>
</dbReference>
<keyword evidence="3 5" id="KW-1133">Transmembrane helix</keyword>
<feature type="transmembrane region" description="Helical" evidence="5">
    <location>
        <begin position="66"/>
        <end position="85"/>
    </location>
</feature>